<sequence length="307" mass="33854">MNQPQALVVKKITLIGLGEVGTLLAQELQSRWPEIRLSAYDWLYTQPAMQQRAQTLNVTLCENLADALADSQLIFSVVTADSARCVAEQAAAWLGEGQYFLDLNSVSPLTKQKNSRSVTSASAEYIDVAVMAPFPPARLGTPLLTGGPSAELISHWLNEHGFSSSVHSKEIGEASAIKMCRSVMIKGLEALTVECLSAARMYGVEEEVLSSLHRSFPSLGWDKQLGDYLVSRVAEHGKRRAEEMAEVAKTLKDVGVTPSQSLATRETQQRFVDELAALQLSWDQLQPFSWKKVIDRIYRTEASEPTK</sequence>
<dbReference type="Gene3D" id="1.10.1040.10">
    <property type="entry name" value="N-(1-d-carboxylethyl)-l-norvaline Dehydrogenase, domain 2"/>
    <property type="match status" value="1"/>
</dbReference>
<organism evidence="4 7">
    <name type="scientific">Tatumella citrea</name>
    <name type="common">Pantoea citrea</name>
    <dbReference type="NCBI Taxonomy" id="53336"/>
    <lineage>
        <taxon>Bacteria</taxon>
        <taxon>Pseudomonadati</taxon>
        <taxon>Pseudomonadota</taxon>
        <taxon>Gammaproteobacteria</taxon>
        <taxon>Enterobacterales</taxon>
        <taxon>Erwiniaceae</taxon>
        <taxon>Tatumella</taxon>
    </lineage>
</organism>
<dbReference type="Proteomes" id="UP000195814">
    <property type="component" value="Chromosome"/>
</dbReference>
<dbReference type="AlphaFoldDB" id="A0A1Y0LJR1"/>
<dbReference type="InterPro" id="IPR008927">
    <property type="entry name" value="6-PGluconate_DH-like_C_sf"/>
</dbReference>
<dbReference type="RefSeq" id="WP_087488654.1">
    <property type="nucleotide sequence ID" value="NZ_CP015579.1"/>
</dbReference>
<feature type="domain" description="6-phosphogluconate dehydrogenase NADP-binding" evidence="2">
    <location>
        <begin position="11"/>
        <end position="150"/>
    </location>
</feature>
<evidence type="ECO:0000313" key="6">
    <source>
        <dbReference type="Proteomes" id="UP000195729"/>
    </source>
</evidence>
<dbReference type="SUPFAM" id="SSF48179">
    <property type="entry name" value="6-phosphogluconate dehydrogenase C-terminal domain-like"/>
    <property type="match status" value="1"/>
</dbReference>
<evidence type="ECO:0000256" key="1">
    <source>
        <dbReference type="ARBA" id="ARBA00023002"/>
    </source>
</evidence>
<dbReference type="InterPro" id="IPR013328">
    <property type="entry name" value="6PGD_dom2"/>
</dbReference>
<dbReference type="KEGG" id="tci:A7K98_11235"/>
<keyword evidence="1" id="KW-0560">Oxidoreductase</keyword>
<reference evidence="6 7" key="1">
    <citation type="submission" date="2016-05" db="EMBL/GenBank/DDBJ databases">
        <title>Complete genome sequence of two 2,5-diketo-D-glunonic acid producing strain Tatumella citrea.</title>
        <authorList>
            <person name="Duan C."/>
            <person name="Yang J."/>
            <person name="Yang S."/>
        </authorList>
    </citation>
    <scope>NUCLEOTIDE SEQUENCE [LARGE SCALE GENOMIC DNA]</scope>
    <source>
        <strain evidence="5 6">ATCC 39140</strain>
        <strain evidence="4 7">DSM 13699</strain>
    </source>
</reference>
<dbReference type="Gene3D" id="3.40.50.720">
    <property type="entry name" value="NAD(P)-binding Rossmann-like Domain"/>
    <property type="match status" value="1"/>
</dbReference>
<dbReference type="EMBL" id="CP015579">
    <property type="protein sequence ID" value="ARU94296.1"/>
    <property type="molecule type" value="Genomic_DNA"/>
</dbReference>
<accession>A0A1Y0LJR1</accession>
<dbReference type="GO" id="GO:0016616">
    <property type="term" value="F:oxidoreductase activity, acting on the CH-OH group of donors, NAD or NADP as acceptor"/>
    <property type="evidence" value="ECO:0007669"/>
    <property type="project" value="UniProtKB-ARBA"/>
</dbReference>
<name>A0A1Y0LJR1_TATCI</name>
<dbReference type="SUPFAM" id="SSF51735">
    <property type="entry name" value="NAD(P)-binding Rossmann-fold domains"/>
    <property type="match status" value="1"/>
</dbReference>
<proteinExistence type="predicted"/>
<dbReference type="InterPro" id="IPR006115">
    <property type="entry name" value="6PGDH_NADP-bd"/>
</dbReference>
<keyword evidence="6" id="KW-1185">Reference proteome</keyword>
<evidence type="ECO:0000259" key="2">
    <source>
        <dbReference type="Pfam" id="PF03446"/>
    </source>
</evidence>
<dbReference type="InterPro" id="IPR036291">
    <property type="entry name" value="NAD(P)-bd_dom_sf"/>
</dbReference>
<dbReference type="EMBL" id="CP015581">
    <property type="protein sequence ID" value="ARU98336.1"/>
    <property type="molecule type" value="Genomic_DNA"/>
</dbReference>
<dbReference type="OrthoDB" id="4333at2"/>
<evidence type="ECO:0000313" key="5">
    <source>
        <dbReference type="EMBL" id="ARU98336.1"/>
    </source>
</evidence>
<evidence type="ECO:0000313" key="7">
    <source>
        <dbReference type="Proteomes" id="UP000195814"/>
    </source>
</evidence>
<dbReference type="InterPro" id="IPR015814">
    <property type="entry name" value="Pgluconate_DH_NAD-bd_C"/>
</dbReference>
<gene>
    <name evidence="4" type="ORF">A7K98_11235</name>
    <name evidence="5" type="ORF">A7K99_11235</name>
</gene>
<feature type="domain" description="Phosphogluconate dehydrogenase NAD-binding putative C-terminal" evidence="3">
    <location>
        <begin position="199"/>
        <end position="270"/>
    </location>
</feature>
<dbReference type="Proteomes" id="UP000195729">
    <property type="component" value="Chromosome"/>
</dbReference>
<dbReference type="Pfam" id="PF09130">
    <property type="entry name" value="DUF1932"/>
    <property type="match status" value="1"/>
</dbReference>
<evidence type="ECO:0000313" key="4">
    <source>
        <dbReference type="EMBL" id="ARU94296.1"/>
    </source>
</evidence>
<protein>
    <submittedName>
        <fullName evidence="4">6-phosphogluconate dehydrogenase</fullName>
    </submittedName>
</protein>
<evidence type="ECO:0000259" key="3">
    <source>
        <dbReference type="Pfam" id="PF09130"/>
    </source>
</evidence>
<dbReference type="Pfam" id="PF03446">
    <property type="entry name" value="NAD_binding_2"/>
    <property type="match status" value="1"/>
</dbReference>
<dbReference type="GO" id="GO:0050661">
    <property type="term" value="F:NADP binding"/>
    <property type="evidence" value="ECO:0007669"/>
    <property type="project" value="InterPro"/>
</dbReference>